<evidence type="ECO:0000256" key="8">
    <source>
        <dbReference type="ARBA" id="ARBA00023053"/>
    </source>
</evidence>
<dbReference type="EMBL" id="CP017634">
    <property type="protein sequence ID" value="ATW26753.1"/>
    <property type="molecule type" value="Genomic_DNA"/>
</dbReference>
<evidence type="ECO:0008006" key="17">
    <source>
        <dbReference type="Google" id="ProtNLM"/>
    </source>
</evidence>
<feature type="transmembrane region" description="Helical" evidence="14">
    <location>
        <begin position="122"/>
        <end position="146"/>
    </location>
</feature>
<comment type="catalytic activity">
    <reaction evidence="12">
        <text>L-proline(in) + Na(+)(in) = L-proline(out) + Na(+)(out)</text>
        <dbReference type="Rhea" id="RHEA:28967"/>
        <dbReference type="ChEBI" id="CHEBI:29101"/>
        <dbReference type="ChEBI" id="CHEBI:60039"/>
    </reaction>
</comment>
<dbReference type="KEGG" id="fwa:DCMF_20070"/>
<dbReference type="CDD" id="cd10322">
    <property type="entry name" value="SLC5sbd"/>
    <property type="match status" value="1"/>
</dbReference>
<dbReference type="PROSITE" id="PS50283">
    <property type="entry name" value="NA_SOLUT_SYMP_3"/>
    <property type="match status" value="1"/>
</dbReference>
<evidence type="ECO:0000256" key="7">
    <source>
        <dbReference type="ARBA" id="ARBA00022989"/>
    </source>
</evidence>
<evidence type="ECO:0000256" key="11">
    <source>
        <dbReference type="ARBA" id="ARBA00023201"/>
    </source>
</evidence>
<feature type="transmembrane region" description="Helical" evidence="14">
    <location>
        <begin position="322"/>
        <end position="346"/>
    </location>
</feature>
<evidence type="ECO:0000256" key="9">
    <source>
        <dbReference type="ARBA" id="ARBA00023065"/>
    </source>
</evidence>
<evidence type="ECO:0000256" key="13">
    <source>
        <dbReference type="RuleBase" id="RU362091"/>
    </source>
</evidence>
<evidence type="ECO:0000256" key="10">
    <source>
        <dbReference type="ARBA" id="ARBA00023136"/>
    </source>
</evidence>
<keyword evidence="6" id="KW-0769">Symport</keyword>
<feature type="transmembrane region" description="Helical" evidence="14">
    <location>
        <begin position="425"/>
        <end position="446"/>
    </location>
</feature>
<keyword evidence="8" id="KW-0915">Sodium</keyword>
<protein>
    <recommendedName>
        <fullName evidence="17">Sodium:solute symporter family protein</fullName>
    </recommendedName>
</protein>
<dbReference type="GO" id="GO:0005886">
    <property type="term" value="C:plasma membrane"/>
    <property type="evidence" value="ECO:0007669"/>
    <property type="project" value="UniProtKB-SubCell"/>
</dbReference>
<dbReference type="PANTHER" id="PTHR48086:SF3">
    <property type="entry name" value="SODIUM_PROLINE SYMPORTER"/>
    <property type="match status" value="1"/>
</dbReference>
<keyword evidence="3" id="KW-0813">Transport</keyword>
<evidence type="ECO:0000256" key="4">
    <source>
        <dbReference type="ARBA" id="ARBA00022475"/>
    </source>
</evidence>
<evidence type="ECO:0000256" key="2">
    <source>
        <dbReference type="ARBA" id="ARBA00006434"/>
    </source>
</evidence>
<dbReference type="Proteomes" id="UP000323521">
    <property type="component" value="Chromosome"/>
</dbReference>
<feature type="transmembrane region" description="Helical" evidence="14">
    <location>
        <begin position="38"/>
        <end position="63"/>
    </location>
</feature>
<feature type="transmembrane region" description="Helical" evidence="14">
    <location>
        <begin position="158"/>
        <end position="179"/>
    </location>
</feature>
<dbReference type="InterPro" id="IPR038377">
    <property type="entry name" value="Na/Glc_symporter_sf"/>
</dbReference>
<dbReference type="PANTHER" id="PTHR48086">
    <property type="entry name" value="SODIUM/PROLINE SYMPORTER-RELATED"/>
    <property type="match status" value="1"/>
</dbReference>
<evidence type="ECO:0000313" key="15">
    <source>
        <dbReference type="EMBL" id="ATW26753.1"/>
    </source>
</evidence>
<evidence type="ECO:0000256" key="5">
    <source>
        <dbReference type="ARBA" id="ARBA00022692"/>
    </source>
</evidence>
<comment type="subcellular location">
    <subcellularLocation>
        <location evidence="1">Cell membrane</location>
        <topology evidence="1">Multi-pass membrane protein</topology>
    </subcellularLocation>
</comment>
<dbReference type="Gene3D" id="1.20.1730.10">
    <property type="entry name" value="Sodium/glucose cotransporter"/>
    <property type="match status" value="1"/>
</dbReference>
<dbReference type="InterPro" id="IPR001734">
    <property type="entry name" value="Na/solute_symporter"/>
</dbReference>
<dbReference type="InterPro" id="IPR050277">
    <property type="entry name" value="Sodium:Solute_Symporter"/>
</dbReference>
<dbReference type="GO" id="GO:0006814">
    <property type="term" value="P:sodium ion transport"/>
    <property type="evidence" value="ECO:0007669"/>
    <property type="project" value="UniProtKB-KW"/>
</dbReference>
<feature type="transmembrane region" description="Helical" evidence="14">
    <location>
        <begin position="75"/>
        <end position="101"/>
    </location>
</feature>
<reference evidence="15 16" key="1">
    <citation type="submission" date="2016-10" db="EMBL/GenBank/DDBJ databases">
        <title>Complete Genome Sequence of Peptococcaceae strain DCMF.</title>
        <authorList>
            <person name="Edwards R.J."/>
            <person name="Holland S.I."/>
            <person name="Deshpande N.P."/>
            <person name="Wong Y.K."/>
            <person name="Ertan H."/>
            <person name="Manefield M."/>
            <person name="Russell T.L."/>
            <person name="Lee M.J."/>
        </authorList>
    </citation>
    <scope>NUCLEOTIDE SEQUENCE [LARGE SCALE GENOMIC DNA]</scope>
    <source>
        <strain evidence="15 16">DCMF</strain>
    </source>
</reference>
<evidence type="ECO:0000256" key="12">
    <source>
        <dbReference type="ARBA" id="ARBA00033708"/>
    </source>
</evidence>
<dbReference type="Pfam" id="PF00474">
    <property type="entry name" value="SSF"/>
    <property type="match status" value="1"/>
</dbReference>
<comment type="similarity">
    <text evidence="2 13">Belongs to the sodium:solute symporter (SSF) (TC 2.A.21) family.</text>
</comment>
<evidence type="ECO:0000256" key="14">
    <source>
        <dbReference type="SAM" id="Phobius"/>
    </source>
</evidence>
<evidence type="ECO:0000256" key="3">
    <source>
        <dbReference type="ARBA" id="ARBA00022448"/>
    </source>
</evidence>
<keyword evidence="7 14" id="KW-1133">Transmembrane helix</keyword>
<feature type="transmembrane region" description="Helical" evidence="14">
    <location>
        <begin position="367"/>
        <end position="388"/>
    </location>
</feature>
<proteinExistence type="inferred from homology"/>
<accession>A0A3G1KW36</accession>
<feature type="transmembrane region" description="Helical" evidence="14">
    <location>
        <begin position="6"/>
        <end position="26"/>
    </location>
</feature>
<gene>
    <name evidence="15" type="ORF">DCMF_20070</name>
</gene>
<sequence>MSSTTIALLTVTVIYILIMLSIAYMANKRAKSEITDYFVGSGSFGTLVIFWTLYATLFSAWTFLGMAGGGFKQGLGWWVLALADMSLGFTGLYFGSRLWVLAQKNKYVTPSDFLSDRYQSNFVRYLVAIMSLIAVIPHVSIQITGIGTIYEGLSQGQISFNTGLVVFLILLTITTVVGLRSVAWSDVLQGIILFVALWIAMFSILASSDVGGLTSVVQKIMNTKPELLGFPGGGGYFTQKNWIAWFFMLGPAIVTYPQMIVKYFGAKNLFVVSNTSKLMPYAIPLTTFPVVFCGLIGAAVLPELSNPDMVIPTLLATYVHPAVASILGMGAIAAAMSTVSAIMLVASSILIKDVIARINPDMPEKRLVFWGRVCVMFWVGVCLVLGIWNPTMIALMGAYALRATGLAFFIPILGALFWPRSTKQGVCAAMVTGFVVGALTSFVWPTPFGFDAVYWGFAAEAIVYFAVSYATAPPPEAHLRRFFDDVDEALSKTRIKVAQEKPSEIKL</sequence>
<evidence type="ECO:0000256" key="6">
    <source>
        <dbReference type="ARBA" id="ARBA00022847"/>
    </source>
</evidence>
<name>A0A3G1KW36_FORW1</name>
<dbReference type="AlphaFoldDB" id="A0A3G1KW36"/>
<dbReference type="GO" id="GO:0015293">
    <property type="term" value="F:symporter activity"/>
    <property type="evidence" value="ECO:0007669"/>
    <property type="project" value="UniProtKB-KW"/>
</dbReference>
<feature type="transmembrane region" description="Helical" evidence="14">
    <location>
        <begin position="394"/>
        <end position="418"/>
    </location>
</feature>
<keyword evidence="10 14" id="KW-0472">Membrane</keyword>
<feature type="transmembrane region" description="Helical" evidence="14">
    <location>
        <begin position="242"/>
        <end position="261"/>
    </location>
</feature>
<feature type="transmembrane region" description="Helical" evidence="14">
    <location>
        <begin position="281"/>
        <end position="302"/>
    </location>
</feature>
<keyword evidence="5 14" id="KW-0812">Transmembrane</keyword>
<keyword evidence="11" id="KW-0739">Sodium transport</keyword>
<evidence type="ECO:0000256" key="1">
    <source>
        <dbReference type="ARBA" id="ARBA00004651"/>
    </source>
</evidence>
<feature type="transmembrane region" description="Helical" evidence="14">
    <location>
        <begin position="452"/>
        <end position="472"/>
    </location>
</feature>
<keyword evidence="4" id="KW-1003">Cell membrane</keyword>
<keyword evidence="16" id="KW-1185">Reference proteome</keyword>
<keyword evidence="9" id="KW-0406">Ion transport</keyword>
<evidence type="ECO:0000313" key="16">
    <source>
        <dbReference type="Proteomes" id="UP000323521"/>
    </source>
</evidence>
<organism evidence="15 16">
    <name type="scientific">Formimonas warabiya</name>
    <dbReference type="NCBI Taxonomy" id="1761012"/>
    <lineage>
        <taxon>Bacteria</taxon>
        <taxon>Bacillati</taxon>
        <taxon>Bacillota</taxon>
        <taxon>Clostridia</taxon>
        <taxon>Eubacteriales</taxon>
        <taxon>Peptococcaceae</taxon>
        <taxon>Candidatus Formimonas</taxon>
    </lineage>
</organism>
<feature type="transmembrane region" description="Helical" evidence="14">
    <location>
        <begin position="191"/>
        <end position="208"/>
    </location>
</feature>